<evidence type="ECO:0000313" key="1">
    <source>
        <dbReference type="EMBL" id="MDH0827410.1"/>
    </source>
</evidence>
<gene>
    <name evidence="1" type="ORF">N5C97_13140</name>
</gene>
<comment type="caution">
    <text evidence="1">The sequence shown here is derived from an EMBL/GenBank/DDBJ whole genome shotgun (WGS) entry which is preliminary data.</text>
</comment>
<proteinExistence type="predicted"/>
<organism evidence="1 2">
    <name type="scientific">Acinetobacter johnsonii</name>
    <dbReference type="NCBI Taxonomy" id="40214"/>
    <lineage>
        <taxon>Bacteria</taxon>
        <taxon>Pseudomonadati</taxon>
        <taxon>Pseudomonadota</taxon>
        <taxon>Gammaproteobacteria</taxon>
        <taxon>Moraxellales</taxon>
        <taxon>Moraxellaceae</taxon>
        <taxon>Acinetobacter</taxon>
    </lineage>
</organism>
<sequence>MAFKEEQECRIVYVTQMDNPLIQYDEKINRIFVDYAPSIMEYLEKIYLAPKASGEKMVFEYLCSRGQIIRKGKEAVKVKISQKPFR</sequence>
<name>A0AA42MBN2_ACIJO</name>
<dbReference type="Proteomes" id="UP001160116">
    <property type="component" value="Unassembled WGS sequence"/>
</dbReference>
<dbReference type="RefSeq" id="WP_262471285.1">
    <property type="nucleotide sequence ID" value="NZ_JAHPQJ010000051.1"/>
</dbReference>
<dbReference type="EMBL" id="JAOCCL010000039">
    <property type="protein sequence ID" value="MDH0827410.1"/>
    <property type="molecule type" value="Genomic_DNA"/>
</dbReference>
<evidence type="ECO:0000313" key="2">
    <source>
        <dbReference type="Proteomes" id="UP001160116"/>
    </source>
</evidence>
<dbReference type="AlphaFoldDB" id="A0AA42MBN2"/>
<accession>A0AA42MBN2</accession>
<reference evidence="1" key="1">
    <citation type="submission" date="2022-09" db="EMBL/GenBank/DDBJ databases">
        <title>Intensive care unit water sources are persistently colonized with multi-drug resistant bacteria and are the site of extensive horizontal gene transfer of antibiotic resistance genes.</title>
        <authorList>
            <person name="Diorio-Toth L."/>
        </authorList>
    </citation>
    <scope>NUCLEOTIDE SEQUENCE</scope>
    <source>
        <strain evidence="1">GD03885</strain>
    </source>
</reference>
<protein>
    <submittedName>
        <fullName evidence="1">Uncharacterized protein</fullName>
    </submittedName>
</protein>